<evidence type="ECO:0000313" key="3">
    <source>
        <dbReference type="EMBL" id="ABK78528.1"/>
    </source>
</evidence>
<evidence type="ECO:0000313" key="4">
    <source>
        <dbReference type="Proteomes" id="UP000000758"/>
    </source>
</evidence>
<feature type="region of interest" description="Disordered" evidence="1">
    <location>
        <begin position="1"/>
        <end position="51"/>
    </location>
</feature>
<dbReference type="EnsemblBacteria" id="ABK78528">
    <property type="protein sequence ID" value="ABK78528"/>
    <property type="gene ID" value="CENSYa_1919"/>
</dbReference>
<feature type="transmembrane region" description="Helical" evidence="2">
    <location>
        <begin position="92"/>
        <end position="110"/>
    </location>
</feature>
<proteinExistence type="predicted"/>
<evidence type="ECO:0000256" key="1">
    <source>
        <dbReference type="SAM" id="MobiDB-lite"/>
    </source>
</evidence>
<dbReference type="KEGG" id="csy:CENSYa_1919"/>
<dbReference type="HOGENOM" id="CLU_140795_0_0_2"/>
<keyword evidence="4" id="KW-1185">Reference proteome</keyword>
<protein>
    <submittedName>
        <fullName evidence="3">Uncharacterized protein</fullName>
    </submittedName>
</protein>
<keyword evidence="2" id="KW-0472">Membrane</keyword>
<feature type="compositionally biased region" description="Basic and acidic residues" evidence="1">
    <location>
        <begin position="12"/>
        <end position="36"/>
    </location>
</feature>
<name>A0RYW1_CENSY</name>
<dbReference type="STRING" id="414004.CENSYa_1919"/>
<feature type="transmembrane region" description="Helical" evidence="2">
    <location>
        <begin position="130"/>
        <end position="148"/>
    </location>
</feature>
<organism evidence="3 4">
    <name type="scientific">Cenarchaeum symbiosum (strain A)</name>
    <dbReference type="NCBI Taxonomy" id="414004"/>
    <lineage>
        <taxon>Archaea</taxon>
        <taxon>Nitrososphaerota</taxon>
        <taxon>Candidatus Cenarchaeales</taxon>
        <taxon>Candidatus Cenarchaeaceae</taxon>
        <taxon>Candidatus Cenarchaeum</taxon>
    </lineage>
</organism>
<sequence length="161" mass="17795">MEGGVDPPANDEADKVPEVHKVPETETPEIEKEPEKLPGGPAKAPGKVPTAAETTEYKRKLDKLYWLRVFVGVAAGSAATFLFEPFEGEERRWASIAFMIMLFIITIGIGKSMKIQMPSSDRKKLVTQGIGSYVFLYLFMWILVYTLINLSTTPGLSSPLS</sequence>
<dbReference type="Proteomes" id="UP000000758">
    <property type="component" value="Chromosome"/>
</dbReference>
<dbReference type="EMBL" id="DP000238">
    <property type="protein sequence ID" value="ABK78528.1"/>
    <property type="molecule type" value="Genomic_DNA"/>
</dbReference>
<feature type="transmembrane region" description="Helical" evidence="2">
    <location>
        <begin position="65"/>
        <end position="86"/>
    </location>
</feature>
<evidence type="ECO:0000256" key="2">
    <source>
        <dbReference type="SAM" id="Phobius"/>
    </source>
</evidence>
<reference evidence="3 4" key="1">
    <citation type="journal article" date="2006" name="Proc. Natl. Acad. Sci. U.S.A.">
        <title>Genomic analysis of the uncultivated marine crenarchaeote Cenarchaeum symbiosum.</title>
        <authorList>
            <person name="Hallam S.J."/>
            <person name="Konstantinidis K.T."/>
            <person name="Putnam N."/>
            <person name="Schleper C."/>
            <person name="Watanabe Y."/>
            <person name="Sugahara J."/>
            <person name="Preston C."/>
            <person name="de la Torre J."/>
            <person name="Richardson P.M."/>
            <person name="DeLong E.F."/>
        </authorList>
    </citation>
    <scope>NUCLEOTIDE SEQUENCE [LARGE SCALE GENOMIC DNA]</scope>
    <source>
        <strain evidence="4">A</strain>
    </source>
</reference>
<dbReference type="PATRIC" id="fig|414004.10.peg.1753"/>
<gene>
    <name evidence="3" type="ordered locus">CENSYa_1919</name>
</gene>
<keyword evidence="2" id="KW-1133">Transmembrane helix</keyword>
<feature type="compositionally biased region" description="Low complexity" evidence="1">
    <location>
        <begin position="37"/>
        <end position="51"/>
    </location>
</feature>
<dbReference type="AlphaFoldDB" id="A0RYW1"/>
<accession>A0RYW1</accession>
<keyword evidence="2" id="KW-0812">Transmembrane</keyword>